<gene>
    <name evidence="2" type="ORF">RQM59_01095</name>
</gene>
<feature type="chain" id="PRO_5045961137" description="YD repeat-containing protein" evidence="1">
    <location>
        <begin position="21"/>
        <end position="437"/>
    </location>
</feature>
<protein>
    <recommendedName>
        <fullName evidence="4">YD repeat-containing protein</fullName>
    </recommendedName>
</protein>
<evidence type="ECO:0000256" key="1">
    <source>
        <dbReference type="SAM" id="SignalP"/>
    </source>
</evidence>
<dbReference type="RefSeq" id="WP_349240209.1">
    <property type="nucleotide sequence ID" value="NZ_JAVTTO010000001.1"/>
</dbReference>
<evidence type="ECO:0000313" key="3">
    <source>
        <dbReference type="Proteomes" id="UP001257277"/>
    </source>
</evidence>
<evidence type="ECO:0000313" key="2">
    <source>
        <dbReference type="EMBL" id="MDT7830953.1"/>
    </source>
</evidence>
<keyword evidence="1" id="KW-0732">Signal</keyword>
<name>A0ABU3LC15_9FLAO</name>
<feature type="signal peptide" evidence="1">
    <location>
        <begin position="1"/>
        <end position="20"/>
    </location>
</feature>
<evidence type="ECO:0008006" key="4">
    <source>
        <dbReference type="Google" id="ProtNLM"/>
    </source>
</evidence>
<keyword evidence="3" id="KW-1185">Reference proteome</keyword>
<organism evidence="2 3">
    <name type="scientific">Asprobacillus argus</name>
    <dbReference type="NCBI Taxonomy" id="3076534"/>
    <lineage>
        <taxon>Bacteria</taxon>
        <taxon>Pseudomonadati</taxon>
        <taxon>Bacteroidota</taxon>
        <taxon>Flavobacteriia</taxon>
        <taxon>Flavobacteriales</taxon>
        <taxon>Flavobacteriaceae</taxon>
        <taxon>Asprobacillus</taxon>
    </lineage>
</organism>
<accession>A0ABU3LC15</accession>
<sequence>MKKVLYIFIAMILTTTLGFSQSNEYNLSSRNLNKKVRKTIQHYYTYDKNSGGFVKKSVSINSYNDNGYLTESYYLYHSTYSDGSPTKKRYNYNSENQITSIDNVSSKKTKYSTDVKFSYNSKGHVTKKEMIYPDGSKAVDTYTTDNKGRIIKKESYTSKNQLSSETEIRYNGSKRTEIRTSYSTKDGSINGTYTTVYKNDKSVGYTSESKWSNSTSSYVYDKKGNLIKSTSKGKKTYVYDYNYAYDNKDNWVKKHYKSSSYDSFYFREIIFKNGKITGSADFDRNFINRHANYDNVAVVPLKKKSSTTTTTTKKRTTNYMPSFTYKSWTYSFINMNKKVSSISGTVKLDVTDNDRMSVGSYIKLRVKIEGNQETSGKYEVVDYKAQTDQHKWTIRSVTKNVNSTLYIFKEKKTVKGMDILGLLLMGSGEKQITFYLM</sequence>
<dbReference type="Proteomes" id="UP001257277">
    <property type="component" value="Unassembled WGS sequence"/>
</dbReference>
<comment type="caution">
    <text evidence="2">The sequence shown here is derived from an EMBL/GenBank/DDBJ whole genome shotgun (WGS) entry which is preliminary data.</text>
</comment>
<dbReference type="EMBL" id="JAVTTO010000001">
    <property type="protein sequence ID" value="MDT7830953.1"/>
    <property type="molecule type" value="Genomic_DNA"/>
</dbReference>
<proteinExistence type="predicted"/>
<reference evidence="2 3" key="1">
    <citation type="submission" date="2023-09" db="EMBL/GenBank/DDBJ databases">
        <title>Novel taxa isolated from Blanes Bay.</title>
        <authorList>
            <person name="Rey-Velasco X."/>
            <person name="Lucena T."/>
        </authorList>
    </citation>
    <scope>NUCLEOTIDE SEQUENCE [LARGE SCALE GENOMIC DNA]</scope>
    <source>
        <strain evidence="2 3">S356</strain>
    </source>
</reference>
<dbReference type="Gene3D" id="2.180.10.10">
    <property type="entry name" value="RHS repeat-associated core"/>
    <property type="match status" value="1"/>
</dbReference>